<sequence length="126" mass="14408">MDLLIRQLKHEDLQEFQQLVAKFGATLTILPDIKTSPQPSVLQRLSDEPVEINMPFVDGAYLATLNKDKKPAFNHCGHGHNPINTQRHRHDHHKLGCGRTNHAQNFSDRPSHHSDKDLDSGFWMDI</sequence>
<dbReference type="Proteomes" id="UP000826146">
    <property type="component" value="Chromosome"/>
</dbReference>
<protein>
    <submittedName>
        <fullName evidence="2">Uncharacterized protein</fullName>
    </submittedName>
</protein>
<gene>
    <name evidence="2" type="ORF">NHP190012_14550</name>
</gene>
<feature type="compositionally biased region" description="Basic and acidic residues" evidence="1">
    <location>
        <begin position="109"/>
        <end position="119"/>
    </location>
</feature>
<evidence type="ECO:0000256" key="1">
    <source>
        <dbReference type="SAM" id="MobiDB-lite"/>
    </source>
</evidence>
<evidence type="ECO:0000313" key="2">
    <source>
        <dbReference type="EMBL" id="BCZ19813.1"/>
    </source>
</evidence>
<dbReference type="RefSeq" id="WP_221271687.1">
    <property type="nucleotide sequence ID" value="NZ_AP024819.1"/>
</dbReference>
<reference evidence="2 3" key="1">
    <citation type="submission" date="2021-07" db="EMBL/GenBank/DDBJ databases">
        <title>Novel Helicobacter sp. Isolated from a cat.</title>
        <authorList>
            <person name="Rimbara E."/>
            <person name="Suzuki M."/>
        </authorList>
    </citation>
    <scope>NUCLEOTIDE SEQUENCE [LARGE SCALE GENOMIC DNA]</scope>
    <source>
        <strain evidence="3">NHP19-012</strain>
    </source>
</reference>
<organism evidence="2 3">
    <name type="scientific">Helicobacter gastrofelis</name>
    <dbReference type="NCBI Taxonomy" id="2849642"/>
    <lineage>
        <taxon>Bacteria</taxon>
        <taxon>Pseudomonadati</taxon>
        <taxon>Campylobacterota</taxon>
        <taxon>Epsilonproteobacteria</taxon>
        <taxon>Campylobacterales</taxon>
        <taxon>Helicobacteraceae</taxon>
        <taxon>Helicobacter</taxon>
    </lineage>
</organism>
<proteinExistence type="predicted"/>
<dbReference type="EMBL" id="AP024819">
    <property type="protein sequence ID" value="BCZ19813.1"/>
    <property type="molecule type" value="Genomic_DNA"/>
</dbReference>
<accession>A0ABM7SFY1</accession>
<feature type="region of interest" description="Disordered" evidence="1">
    <location>
        <begin position="98"/>
        <end position="126"/>
    </location>
</feature>
<keyword evidence="3" id="KW-1185">Reference proteome</keyword>
<evidence type="ECO:0000313" key="3">
    <source>
        <dbReference type="Proteomes" id="UP000826146"/>
    </source>
</evidence>
<name>A0ABM7SFY1_9HELI</name>